<reference evidence="9 10" key="1">
    <citation type="journal article" date="2009" name="Stand. Genomic Sci.">
        <title>Complete genome sequence of Jonesia denitrificans type strain (Prevot 55134).</title>
        <authorList>
            <person name="Pukall R."/>
            <person name="Gehrich-Schroter G."/>
            <person name="Lapidus A."/>
            <person name="Nolan M."/>
            <person name="Glavina Del Rio T."/>
            <person name="Lucas S."/>
            <person name="Chen F."/>
            <person name="Tice H."/>
            <person name="Pitluck S."/>
            <person name="Cheng J.F."/>
            <person name="Copeland A."/>
            <person name="Saunders E."/>
            <person name="Brettin T."/>
            <person name="Detter J.C."/>
            <person name="Bruce D."/>
            <person name="Goodwin L."/>
            <person name="Pati A."/>
            <person name="Ivanova N."/>
            <person name="Mavromatis K."/>
            <person name="Ovchinnikova G."/>
            <person name="Chen A."/>
            <person name="Palaniappan K."/>
            <person name="Land M."/>
            <person name="Hauser L."/>
            <person name="Chang Y.J."/>
            <person name="Jeffries C.D."/>
            <person name="Chain P."/>
            <person name="Goker M."/>
            <person name="Bristow J."/>
            <person name="Eisen J.A."/>
            <person name="Markowitz V."/>
            <person name="Hugenholtz P."/>
            <person name="Kyrpides N.C."/>
            <person name="Klenk H.P."/>
            <person name="Han C."/>
        </authorList>
    </citation>
    <scope>NUCLEOTIDE SEQUENCE [LARGE SCALE GENOMIC DNA]</scope>
    <source>
        <strain evidence="10">ATCC 14870 / DSM 20603 / BCRC 15368 / CIP 55.134 / JCM 11481 / NBRC 15587 / NCTC 10816 / Prevot 55134</strain>
    </source>
</reference>
<dbReference type="SMART" id="SM00862">
    <property type="entry name" value="Trans_reg_C"/>
    <property type="match status" value="1"/>
</dbReference>
<evidence type="ECO:0000256" key="1">
    <source>
        <dbReference type="ARBA" id="ARBA00022553"/>
    </source>
</evidence>
<dbReference type="PROSITE" id="PS51755">
    <property type="entry name" value="OMPR_PHOB"/>
    <property type="match status" value="1"/>
</dbReference>
<dbReference type="PANTHER" id="PTHR48111">
    <property type="entry name" value="REGULATOR OF RPOS"/>
    <property type="match status" value="1"/>
</dbReference>
<organism evidence="9 10">
    <name type="scientific">Jonesia denitrificans (strain ATCC 14870 / DSM 20603 / BCRC 15368 / CIP 55.134 / JCM 11481 / NBRC 15587 / NCTC 10816 / Prevot 55134)</name>
    <name type="common">Listeria denitrificans</name>
    <dbReference type="NCBI Taxonomy" id="471856"/>
    <lineage>
        <taxon>Bacteria</taxon>
        <taxon>Bacillati</taxon>
        <taxon>Actinomycetota</taxon>
        <taxon>Actinomycetes</taxon>
        <taxon>Micrococcales</taxon>
        <taxon>Jonesiaceae</taxon>
        <taxon>Jonesia</taxon>
    </lineage>
</organism>
<dbReference type="InterPro" id="IPR036388">
    <property type="entry name" value="WH-like_DNA-bd_sf"/>
</dbReference>
<evidence type="ECO:0000256" key="6">
    <source>
        <dbReference type="PROSITE-ProRule" id="PRU01091"/>
    </source>
</evidence>
<dbReference type="SUPFAM" id="SSF46894">
    <property type="entry name" value="C-terminal effector domain of the bipartite response regulators"/>
    <property type="match status" value="1"/>
</dbReference>
<evidence type="ECO:0000256" key="2">
    <source>
        <dbReference type="ARBA" id="ARBA00023012"/>
    </source>
</evidence>
<dbReference type="InterPro" id="IPR001867">
    <property type="entry name" value="OmpR/PhoB-type_DNA-bd"/>
</dbReference>
<proteinExistence type="predicted"/>
<dbReference type="HOGENOM" id="CLU_879350_0_0_11"/>
<dbReference type="KEGG" id="jde:Jden_0355"/>
<evidence type="ECO:0000259" key="8">
    <source>
        <dbReference type="PROSITE" id="PS51755"/>
    </source>
</evidence>
<keyword evidence="3" id="KW-0805">Transcription regulation</keyword>
<dbReference type="PANTHER" id="PTHR48111:SF1">
    <property type="entry name" value="TWO-COMPONENT RESPONSE REGULATOR ORR33"/>
    <property type="match status" value="1"/>
</dbReference>
<dbReference type="GO" id="GO:0000976">
    <property type="term" value="F:transcription cis-regulatory region binding"/>
    <property type="evidence" value="ECO:0007669"/>
    <property type="project" value="TreeGrafter"/>
</dbReference>
<evidence type="ECO:0000313" key="9">
    <source>
        <dbReference type="EMBL" id="ACV08024.1"/>
    </source>
</evidence>
<keyword evidence="1" id="KW-0597">Phosphoprotein</keyword>
<sequence length="316" mass="34652">MSAPTFHRPAPPVSERPDAGVRLSVTIDAFDSEDVSPQDVTRFAERIDQFARELLAAGRTRTTVSVSHDQSVYSATVTPDARLGDPVGAPQVQASYAPSAALSGGQHPDNGTGARVASTTRSDAGSPTGVSARVQRSWDNPVTPRRSTPNRTLAHRSSRLVPRDEQVARLREFEEQLAQITDEPSAASPSSAAWIPPVTDHPDFPEIDAIFHPRVIIDLHHRRVVVDQVVQKLTYKEFELLAHLVTRAGSVISRQELFASVWRTDVPSDSRTIDVHVRRLRDKLGLEDHIITVRGAGYKFEFTSQVDVIPVSGVRG</sequence>
<evidence type="ECO:0000313" key="10">
    <source>
        <dbReference type="Proteomes" id="UP000000628"/>
    </source>
</evidence>
<dbReference type="Pfam" id="PF00486">
    <property type="entry name" value="Trans_reg_C"/>
    <property type="match status" value="1"/>
</dbReference>
<dbReference type="Proteomes" id="UP000000628">
    <property type="component" value="Chromosome"/>
</dbReference>
<dbReference type="eggNOG" id="COG0745">
    <property type="taxonomic scope" value="Bacteria"/>
</dbReference>
<accession>C7QZL8</accession>
<feature type="DNA-binding region" description="OmpR/PhoB-type" evidence="6">
    <location>
        <begin position="202"/>
        <end position="302"/>
    </location>
</feature>
<evidence type="ECO:0000256" key="5">
    <source>
        <dbReference type="ARBA" id="ARBA00023163"/>
    </source>
</evidence>
<dbReference type="GO" id="GO:0032993">
    <property type="term" value="C:protein-DNA complex"/>
    <property type="evidence" value="ECO:0007669"/>
    <property type="project" value="TreeGrafter"/>
</dbReference>
<dbReference type="GO" id="GO:0006355">
    <property type="term" value="P:regulation of DNA-templated transcription"/>
    <property type="evidence" value="ECO:0007669"/>
    <property type="project" value="InterPro"/>
</dbReference>
<feature type="region of interest" description="Disordered" evidence="7">
    <location>
        <begin position="100"/>
        <end position="156"/>
    </location>
</feature>
<keyword evidence="4 6" id="KW-0238">DNA-binding</keyword>
<dbReference type="GO" id="GO:0000156">
    <property type="term" value="F:phosphorelay response regulator activity"/>
    <property type="evidence" value="ECO:0007669"/>
    <property type="project" value="TreeGrafter"/>
</dbReference>
<dbReference type="GO" id="GO:0005829">
    <property type="term" value="C:cytosol"/>
    <property type="evidence" value="ECO:0007669"/>
    <property type="project" value="TreeGrafter"/>
</dbReference>
<feature type="domain" description="OmpR/PhoB-type" evidence="8">
    <location>
        <begin position="202"/>
        <end position="302"/>
    </location>
</feature>
<feature type="compositionally biased region" description="Polar residues" evidence="7">
    <location>
        <begin position="117"/>
        <end position="129"/>
    </location>
</feature>
<feature type="compositionally biased region" description="Polar residues" evidence="7">
    <location>
        <begin position="137"/>
        <end position="151"/>
    </location>
</feature>
<keyword evidence="5" id="KW-0804">Transcription</keyword>
<dbReference type="RefSeq" id="WP_015770653.1">
    <property type="nucleotide sequence ID" value="NC_013174.1"/>
</dbReference>
<protein>
    <submittedName>
        <fullName evidence="9">Putative two component transcriptional regulator, winged helix family</fullName>
    </submittedName>
</protein>
<dbReference type="Gene3D" id="1.10.10.10">
    <property type="entry name" value="Winged helix-like DNA-binding domain superfamily/Winged helix DNA-binding domain"/>
    <property type="match status" value="1"/>
</dbReference>
<dbReference type="InterPro" id="IPR016032">
    <property type="entry name" value="Sig_transdc_resp-reg_C-effctor"/>
</dbReference>
<dbReference type="OrthoDB" id="8927943at2"/>
<name>C7QZL8_JONDD</name>
<gene>
    <name evidence="9" type="ordered locus">Jden_0355</name>
</gene>
<dbReference type="EMBL" id="CP001706">
    <property type="protein sequence ID" value="ACV08024.1"/>
    <property type="molecule type" value="Genomic_DNA"/>
</dbReference>
<evidence type="ECO:0000256" key="4">
    <source>
        <dbReference type="ARBA" id="ARBA00023125"/>
    </source>
</evidence>
<evidence type="ECO:0000256" key="7">
    <source>
        <dbReference type="SAM" id="MobiDB-lite"/>
    </source>
</evidence>
<keyword evidence="10" id="KW-1185">Reference proteome</keyword>
<keyword evidence="2" id="KW-0902">Two-component regulatory system</keyword>
<evidence type="ECO:0000256" key="3">
    <source>
        <dbReference type="ARBA" id="ARBA00023015"/>
    </source>
</evidence>
<dbReference type="AlphaFoldDB" id="C7QZL8"/>
<dbReference type="STRING" id="471856.Jden_0355"/>
<dbReference type="InterPro" id="IPR039420">
    <property type="entry name" value="WalR-like"/>
</dbReference>
<dbReference type="CDD" id="cd00383">
    <property type="entry name" value="trans_reg_C"/>
    <property type="match status" value="1"/>
</dbReference>